<feature type="domain" description="4'-phosphopantetheinyl transferase N-terminal" evidence="15">
    <location>
        <begin position="27"/>
        <end position="89"/>
    </location>
</feature>
<evidence type="ECO:0000256" key="2">
    <source>
        <dbReference type="ARBA" id="ARBA00004993"/>
    </source>
</evidence>
<name>A0A0J1H7S2_9GAMM</name>
<dbReference type="InterPro" id="IPR037143">
    <property type="entry name" value="4-PPantetheinyl_Trfase_dom_sf"/>
</dbReference>
<comment type="subunit">
    <text evidence="4">EntB, EntD, EntE, and EntF form a multienzyme complex called enterobactin synthase.</text>
</comment>
<feature type="binding site" evidence="13">
    <location>
        <position position="101"/>
    </location>
    <ligand>
        <name>Mg(2+)</name>
        <dbReference type="ChEBI" id="CHEBI:18420"/>
    </ligand>
</feature>
<dbReference type="GO" id="GO:0009366">
    <property type="term" value="C:enterobactin synthetase complex"/>
    <property type="evidence" value="ECO:0007669"/>
    <property type="project" value="InterPro"/>
</dbReference>
<feature type="binding site" evidence="12">
    <location>
        <position position="42"/>
    </location>
    <ligand>
        <name>CoA</name>
        <dbReference type="ChEBI" id="CHEBI:57287"/>
    </ligand>
</feature>
<dbReference type="Pfam" id="PF17837">
    <property type="entry name" value="4PPT_N"/>
    <property type="match status" value="1"/>
</dbReference>
<keyword evidence="6" id="KW-0808">Transferase</keyword>
<evidence type="ECO:0000256" key="5">
    <source>
        <dbReference type="ARBA" id="ARBA00019087"/>
    </source>
</evidence>
<dbReference type="UniPathway" id="UPA00017"/>
<evidence type="ECO:0000256" key="6">
    <source>
        <dbReference type="ARBA" id="ARBA00022679"/>
    </source>
</evidence>
<dbReference type="PATRIC" id="fig|320778.3.peg.3804"/>
<gene>
    <name evidence="16" type="ORF">ABT57_17490</name>
</gene>
<feature type="binding site" evidence="13">
    <location>
        <position position="102"/>
    </location>
    <ligand>
        <name>Mg(2+)</name>
        <dbReference type="ChEBI" id="CHEBI:18420"/>
    </ligand>
</feature>
<evidence type="ECO:0000313" key="17">
    <source>
        <dbReference type="Proteomes" id="UP000035909"/>
    </source>
</evidence>
<comment type="catalytic activity">
    <reaction evidence="11">
        <text>apo-[peptidyl-carrier protein] + CoA = holo-[peptidyl-carrier protein] + adenosine 3',5'-bisphosphate + H(+)</text>
        <dbReference type="Rhea" id="RHEA:46228"/>
        <dbReference type="Rhea" id="RHEA-COMP:11479"/>
        <dbReference type="Rhea" id="RHEA-COMP:11480"/>
        <dbReference type="ChEBI" id="CHEBI:15378"/>
        <dbReference type="ChEBI" id="CHEBI:29999"/>
        <dbReference type="ChEBI" id="CHEBI:57287"/>
        <dbReference type="ChEBI" id="CHEBI:58343"/>
        <dbReference type="ChEBI" id="CHEBI:64479"/>
    </reaction>
</comment>
<dbReference type="EMBL" id="LDOU01000016">
    <property type="protein sequence ID" value="KLV07755.1"/>
    <property type="molecule type" value="Genomic_DNA"/>
</dbReference>
<evidence type="ECO:0000256" key="9">
    <source>
        <dbReference type="ARBA" id="ARBA00031996"/>
    </source>
</evidence>
<keyword evidence="13" id="KW-0479">Metal-binding</keyword>
<evidence type="ECO:0000259" key="14">
    <source>
        <dbReference type="Pfam" id="PF01648"/>
    </source>
</evidence>
<feature type="binding site" evidence="12">
    <location>
        <position position="101"/>
    </location>
    <ligand>
        <name>CoA</name>
        <dbReference type="ChEBI" id="CHEBI:57287"/>
    </ligand>
</feature>
<feature type="binding site" evidence="13">
    <location>
        <position position="103"/>
    </location>
    <ligand>
        <name>Mg(2+)</name>
        <dbReference type="ChEBI" id="CHEBI:18420"/>
    </ligand>
</feature>
<dbReference type="STRING" id="320778.ABT57_17490"/>
<feature type="binding site" evidence="12">
    <location>
        <position position="150"/>
    </location>
    <ligand>
        <name>CoA</name>
        <dbReference type="ChEBI" id="CHEBI:57287"/>
    </ligand>
</feature>
<evidence type="ECO:0000256" key="13">
    <source>
        <dbReference type="PIRSR" id="PIRSR603542-2"/>
    </source>
</evidence>
<sequence>MLVGRFELGHFSDELFRQLSISAPEPVKTAVAKRQAEFLAGRFLARTLLEQRGIQSQDVAIGPNRAPIWPHGIVGSISHHDQLAACVISHQTHDRCGVGLDIERLIAPELVAGMAGVVTDPEEGRRLSTQGMDDCVLMTLIFSAKESIFKALYPQVQRYFDFLEVAFTHLDEQWLHFELKCELAATLPSGRKGKVYYQMMGESVLTFTRSEYFD</sequence>
<keyword evidence="7" id="KW-0259">Enterobactin biosynthesis</keyword>
<dbReference type="InterPro" id="IPR003542">
    <property type="entry name" value="Enbac_synth_compD-like"/>
</dbReference>
<comment type="caution">
    <text evidence="16">The sequence shown here is derived from an EMBL/GenBank/DDBJ whole genome shotgun (WGS) entry which is preliminary data.</text>
</comment>
<dbReference type="GO" id="GO:0009239">
    <property type="term" value="P:enterobactin biosynthetic process"/>
    <property type="evidence" value="ECO:0007669"/>
    <property type="project" value="UniProtKB-UniPathway"/>
</dbReference>
<evidence type="ECO:0000256" key="7">
    <source>
        <dbReference type="ARBA" id="ARBA00023191"/>
    </source>
</evidence>
<comment type="function">
    <text evidence="1">Involved in the biosynthesis of the siderophore enterobactin (enterochelin), which is a macrocyclic trimeric lactone of N-(2,3-dihydroxybenzoyl)-serine. The serine trilactone serves as a scaffolding for the three catechol functionalities that provide hexadentate coordination for the tightly ligated iron(2+) atoms. Plays an essential role in the assembly of the enterobactin by catalyzing the transfer of the 4'-phosphopantetheine (Ppant) moiety from coenzyme A to the apo-domains of both EntB (ArCP domain) and EntF (PCP domain) to yield their holo-forms which make them competent for the activation of 2,3-dihydroxybenzoate (DHB) and L-serine, respectively.</text>
</comment>
<evidence type="ECO:0000256" key="10">
    <source>
        <dbReference type="ARBA" id="ARBA00049176"/>
    </source>
</evidence>
<comment type="similarity">
    <text evidence="3">Belongs to the P-Pant transferase superfamily. EntD family.</text>
</comment>
<keyword evidence="17" id="KW-1185">Reference proteome</keyword>
<dbReference type="GO" id="GO:0000287">
    <property type="term" value="F:magnesium ion binding"/>
    <property type="evidence" value="ECO:0007669"/>
    <property type="project" value="InterPro"/>
</dbReference>
<evidence type="ECO:0000256" key="12">
    <source>
        <dbReference type="PIRSR" id="PIRSR603542-1"/>
    </source>
</evidence>
<evidence type="ECO:0000256" key="1">
    <source>
        <dbReference type="ARBA" id="ARBA00003937"/>
    </source>
</evidence>
<dbReference type="GO" id="GO:0008897">
    <property type="term" value="F:holo-[acyl-carrier-protein] synthase activity"/>
    <property type="evidence" value="ECO:0007669"/>
    <property type="project" value="InterPro"/>
</dbReference>
<feature type="binding site" evidence="12">
    <location>
        <begin position="78"/>
        <end position="79"/>
    </location>
    <ligand>
        <name>CoA</name>
        <dbReference type="ChEBI" id="CHEBI:57287"/>
    </ligand>
</feature>
<dbReference type="SUPFAM" id="SSF56214">
    <property type="entry name" value="4'-phosphopantetheinyl transferase"/>
    <property type="match status" value="1"/>
</dbReference>
<comment type="cofactor">
    <cofactor evidence="13">
        <name>Mg(2+)</name>
        <dbReference type="ChEBI" id="CHEBI:18420"/>
    </cofactor>
</comment>
<dbReference type="Pfam" id="PF01648">
    <property type="entry name" value="ACPS"/>
    <property type="match status" value="1"/>
</dbReference>
<proteinExistence type="inferred from homology"/>
<dbReference type="PANTHER" id="PTHR38096">
    <property type="entry name" value="ENTEROBACTIN SYNTHASE COMPONENT D"/>
    <property type="match status" value="1"/>
</dbReference>
<feature type="binding site" evidence="12">
    <location>
        <position position="146"/>
    </location>
    <ligand>
        <name>CoA</name>
        <dbReference type="ChEBI" id="CHEBI:57287"/>
    </ligand>
</feature>
<dbReference type="AlphaFoldDB" id="A0A0J1H7S2"/>
<reference evidence="16 17" key="1">
    <citation type="submission" date="2015-05" db="EMBL/GenBank/DDBJ databases">
        <title>Photobacterium galathea sp. nov.</title>
        <authorList>
            <person name="Machado H."/>
            <person name="Gram L."/>
        </authorList>
    </citation>
    <scope>NUCLEOTIDE SEQUENCE [LARGE SCALE GENOMIC DNA]</scope>
    <source>
        <strain evidence="16 17">DSM 22954</strain>
    </source>
</reference>
<evidence type="ECO:0000256" key="3">
    <source>
        <dbReference type="ARBA" id="ARBA00008342"/>
    </source>
</evidence>
<keyword evidence="13" id="KW-0460">Magnesium</keyword>
<evidence type="ECO:0000259" key="15">
    <source>
        <dbReference type="Pfam" id="PF17837"/>
    </source>
</evidence>
<dbReference type="GO" id="GO:0005886">
    <property type="term" value="C:plasma membrane"/>
    <property type="evidence" value="ECO:0007669"/>
    <property type="project" value="TreeGrafter"/>
</dbReference>
<accession>A0A0J1H7S2</accession>
<protein>
    <recommendedName>
        <fullName evidence="5">Enterobactin synthase component D</fullName>
    </recommendedName>
    <alternativeName>
        <fullName evidence="8">4'-phosphopantetheinyl transferase EntD</fullName>
    </alternativeName>
    <alternativeName>
        <fullName evidence="9">Enterochelin synthase D</fullName>
    </alternativeName>
</protein>
<dbReference type="Proteomes" id="UP000035909">
    <property type="component" value="Unassembled WGS sequence"/>
</dbReference>
<organism evidence="16 17">
    <name type="scientific">Photobacterium ganghwense</name>
    <dbReference type="NCBI Taxonomy" id="320778"/>
    <lineage>
        <taxon>Bacteria</taxon>
        <taxon>Pseudomonadati</taxon>
        <taxon>Pseudomonadota</taxon>
        <taxon>Gammaproteobacteria</taxon>
        <taxon>Vibrionales</taxon>
        <taxon>Vibrionaceae</taxon>
        <taxon>Photobacterium</taxon>
    </lineage>
</organism>
<evidence type="ECO:0000256" key="8">
    <source>
        <dbReference type="ARBA" id="ARBA00029894"/>
    </source>
</evidence>
<dbReference type="PANTHER" id="PTHR38096:SF1">
    <property type="entry name" value="ENTEROBACTIN SYNTHASE COMPONENT D"/>
    <property type="match status" value="1"/>
</dbReference>
<comment type="pathway">
    <text evidence="2">Siderophore biosynthesis; enterobactin biosynthesis.</text>
</comment>
<dbReference type="InterPro" id="IPR041354">
    <property type="entry name" value="4PPT_N"/>
</dbReference>
<evidence type="ECO:0000256" key="11">
    <source>
        <dbReference type="ARBA" id="ARBA00049191"/>
    </source>
</evidence>
<dbReference type="PRINTS" id="PR01399">
    <property type="entry name" value="ENTSNTHTASED"/>
</dbReference>
<comment type="catalytic activity">
    <reaction evidence="10">
        <text>apo-[aryl-carrier protein] + CoA = holo-[aryl-carrier protein] + adenosine 3',5'-bisphosphate + H(+)</text>
        <dbReference type="Rhea" id="RHEA:48404"/>
        <dbReference type="Rhea" id="RHEA-COMP:15903"/>
        <dbReference type="Rhea" id="RHEA-COMP:17557"/>
        <dbReference type="ChEBI" id="CHEBI:15378"/>
        <dbReference type="ChEBI" id="CHEBI:29999"/>
        <dbReference type="ChEBI" id="CHEBI:57287"/>
        <dbReference type="ChEBI" id="CHEBI:58343"/>
        <dbReference type="ChEBI" id="CHEBI:64479"/>
    </reaction>
</comment>
<feature type="domain" description="4'-phosphopantetheinyl transferase" evidence="14">
    <location>
        <begin position="97"/>
        <end position="174"/>
    </location>
</feature>
<dbReference type="Gene3D" id="3.90.470.20">
    <property type="entry name" value="4'-phosphopantetheinyl transferase domain"/>
    <property type="match status" value="1"/>
</dbReference>
<feature type="binding site" evidence="12">
    <location>
        <position position="34"/>
    </location>
    <ligand>
        <name>CoA</name>
        <dbReference type="ChEBI" id="CHEBI:57287"/>
    </ligand>
</feature>
<dbReference type="InterPro" id="IPR008278">
    <property type="entry name" value="4-PPantetheinyl_Trfase_dom"/>
</dbReference>
<evidence type="ECO:0000313" key="16">
    <source>
        <dbReference type="EMBL" id="KLV07755.1"/>
    </source>
</evidence>
<evidence type="ECO:0000256" key="4">
    <source>
        <dbReference type="ARBA" id="ARBA00011503"/>
    </source>
</evidence>